<dbReference type="InterPro" id="IPR010848">
    <property type="entry name" value="DUF1465"/>
</dbReference>
<comment type="caution">
    <text evidence="1">The sequence shown here is derived from an EMBL/GenBank/DDBJ whole genome shotgun (WGS) entry which is preliminary data.</text>
</comment>
<gene>
    <name evidence="1" type="ORF">DI623_15870</name>
</gene>
<dbReference type="Proteomes" id="UP000249066">
    <property type="component" value="Unassembled WGS sequence"/>
</dbReference>
<dbReference type="AlphaFoldDB" id="A0A2W4ZZJ6"/>
<name>A0A2W4ZZJ6_9SPHN</name>
<evidence type="ECO:0000313" key="2">
    <source>
        <dbReference type="Proteomes" id="UP000249066"/>
    </source>
</evidence>
<dbReference type="Pfam" id="PF07323">
    <property type="entry name" value="DUF1465"/>
    <property type="match status" value="1"/>
</dbReference>
<dbReference type="InterPro" id="IPR038301">
    <property type="entry name" value="AraC-like_sf"/>
</dbReference>
<reference evidence="1 2" key="1">
    <citation type="submission" date="2017-08" db="EMBL/GenBank/DDBJ databases">
        <title>Infants hospitalized years apart are colonized by the same room-sourced microbial strains.</title>
        <authorList>
            <person name="Brooks B."/>
            <person name="Olm M.R."/>
            <person name="Firek B.A."/>
            <person name="Baker R."/>
            <person name="Thomas B.C."/>
            <person name="Morowitz M.J."/>
            <person name="Banfield J.F."/>
        </authorList>
    </citation>
    <scope>NUCLEOTIDE SEQUENCE [LARGE SCALE GENOMIC DNA]</scope>
    <source>
        <strain evidence="1">S2_018_000_R2_101</strain>
    </source>
</reference>
<organism evidence="1 2">
    <name type="scientific">Sphingomonas sanxanigenens</name>
    <dbReference type="NCBI Taxonomy" id="397260"/>
    <lineage>
        <taxon>Bacteria</taxon>
        <taxon>Pseudomonadati</taxon>
        <taxon>Pseudomonadota</taxon>
        <taxon>Alphaproteobacteria</taxon>
        <taxon>Sphingomonadales</taxon>
        <taxon>Sphingomonadaceae</taxon>
        <taxon>Sphingomonas</taxon>
    </lineage>
</organism>
<proteinExistence type="predicted"/>
<sequence>MTPRLIESLYLEAMVLADEARGYFDHVAQNDRDVLGAADRVAFSCESLKVTTRLMHIIAWLLHRKAEAAGEVIDGGGRLGHAATTEPVVRDIMPEAARALIAATSDLYDRIVRLDNAPRAEESPARALMNRLQGAF</sequence>
<accession>A0A2W4ZZJ6</accession>
<evidence type="ECO:0000313" key="1">
    <source>
        <dbReference type="EMBL" id="PZO86806.1"/>
    </source>
</evidence>
<dbReference type="Gene3D" id="1.10.8.930">
    <property type="entry name" value="Protein of unknown function DUF1465"/>
    <property type="match status" value="1"/>
</dbReference>
<dbReference type="EMBL" id="QFNN01000170">
    <property type="protein sequence ID" value="PZO86806.1"/>
    <property type="molecule type" value="Genomic_DNA"/>
</dbReference>
<protein>
    <submittedName>
        <fullName evidence="1">DUF1465 domain-containing protein</fullName>
    </submittedName>
</protein>